<dbReference type="PANTHER" id="PTHR43543">
    <property type="entry name" value="MALONIC SEMIALDEHYDE REDUCTASE RUTE-RELATED"/>
    <property type="match status" value="1"/>
</dbReference>
<gene>
    <name evidence="2" type="ORF">ABS361_02615</name>
</gene>
<dbReference type="EC" id="1.1.1.298" evidence="2"/>
<dbReference type="AlphaFoldDB" id="A0AAU7XCN9"/>
<dbReference type="NCBIfam" id="NF003768">
    <property type="entry name" value="PRK05365.1"/>
    <property type="match status" value="1"/>
</dbReference>
<dbReference type="InterPro" id="IPR000415">
    <property type="entry name" value="Nitroreductase-like"/>
</dbReference>
<dbReference type="KEGG" id="mflg:ABS361_02615"/>
<dbReference type="SUPFAM" id="SSF55469">
    <property type="entry name" value="FMN-dependent nitroreductase-like"/>
    <property type="match status" value="1"/>
</dbReference>
<evidence type="ECO:0000259" key="1">
    <source>
        <dbReference type="Pfam" id="PF00881"/>
    </source>
</evidence>
<protein>
    <submittedName>
        <fullName evidence="2">Malonic semialdehyde reductase</fullName>
        <ecNumber evidence="2">1.1.1.298</ecNumber>
    </submittedName>
</protein>
<reference evidence="2" key="1">
    <citation type="submission" date="2024-06" db="EMBL/GenBank/DDBJ databases">
        <title>Methylostella associata gen. nov., sp. nov., a novel Ancalomicrobiaceae-affiliated facultatively methylotrophic bacteria that feed on methanotrophs of the genus Methylococcus.</title>
        <authorList>
            <person name="Saltykova V."/>
            <person name="Danilova O.V."/>
            <person name="Oshkin I.Y."/>
            <person name="Belova S.E."/>
            <person name="Pimenov N.V."/>
            <person name="Dedysh S.N."/>
        </authorList>
    </citation>
    <scope>NUCLEOTIDE SEQUENCE</scope>
    <source>
        <strain evidence="2">S20</strain>
    </source>
</reference>
<organism evidence="2">
    <name type="scientific">Methyloraptor flagellatus</name>
    <dbReference type="NCBI Taxonomy" id="3162530"/>
    <lineage>
        <taxon>Bacteria</taxon>
        <taxon>Pseudomonadati</taxon>
        <taxon>Pseudomonadota</taxon>
        <taxon>Alphaproteobacteria</taxon>
        <taxon>Hyphomicrobiales</taxon>
        <taxon>Ancalomicrobiaceae</taxon>
        <taxon>Methyloraptor</taxon>
    </lineage>
</organism>
<dbReference type="EMBL" id="CP158568">
    <property type="protein sequence ID" value="XBY45204.1"/>
    <property type="molecule type" value="Genomic_DNA"/>
</dbReference>
<accession>A0AAU7XCN9</accession>
<dbReference type="RefSeq" id="WP_407050294.1">
    <property type="nucleotide sequence ID" value="NZ_CP158568.1"/>
</dbReference>
<name>A0AAU7XCN9_9HYPH</name>
<sequence>MDAKATYQPTGLDAAGLDALFREGRTFNAFQDRAVARETLLEAARLAQFGPTEANSLPGRFLFVTSPEAKAKLVPLLAEGNRAKTEAAPAVVVAAYDIEFYEKLPKTFPQVDARSWYVGRDEAGKRWVAERSSALQTGYLIMALRALGLDVGPMGGFDANGVDAAFFAGSTWRSYLVMNIGYGDRAKLYPRNPRLADDEFTRFA</sequence>
<dbReference type="InterPro" id="IPR029479">
    <property type="entry name" value="Nitroreductase"/>
</dbReference>
<dbReference type="Gene3D" id="3.40.109.10">
    <property type="entry name" value="NADH Oxidase"/>
    <property type="match status" value="1"/>
</dbReference>
<proteinExistence type="predicted"/>
<keyword evidence="2" id="KW-0560">Oxidoreductase</keyword>
<dbReference type="PANTHER" id="PTHR43543:SF1">
    <property type="entry name" value="MALONIC SEMIALDEHYDE REDUCTASE RUTE-RELATED"/>
    <property type="match status" value="1"/>
</dbReference>
<evidence type="ECO:0000313" key="2">
    <source>
        <dbReference type="EMBL" id="XBY45204.1"/>
    </source>
</evidence>
<dbReference type="Pfam" id="PF00881">
    <property type="entry name" value="Nitroreductase"/>
    <property type="match status" value="1"/>
</dbReference>
<feature type="domain" description="Nitroreductase" evidence="1">
    <location>
        <begin position="28"/>
        <end position="182"/>
    </location>
</feature>
<dbReference type="GO" id="GO:0035527">
    <property type="term" value="F:3-hydroxypropionate dehydrogenase (NADP+) activity"/>
    <property type="evidence" value="ECO:0007669"/>
    <property type="project" value="UniProtKB-EC"/>
</dbReference>
<dbReference type="InterPro" id="IPR050461">
    <property type="entry name" value="Nitroreductase_HadB/RutE"/>
</dbReference>